<reference evidence="1" key="1">
    <citation type="submission" date="2019-02" db="EMBL/GenBank/DDBJ databases">
        <authorList>
            <person name="Gruber-Vodicka R. H."/>
            <person name="Seah K. B. B."/>
        </authorList>
    </citation>
    <scope>NUCLEOTIDE SEQUENCE</scope>
    <source>
        <strain evidence="1">BECK_S313</strain>
    </source>
</reference>
<protein>
    <submittedName>
        <fullName evidence="1">Uncharacterized protein</fullName>
    </submittedName>
</protein>
<evidence type="ECO:0000313" key="1">
    <source>
        <dbReference type="EMBL" id="VFK05856.1"/>
    </source>
</evidence>
<proteinExistence type="predicted"/>
<sequence>MKFSKPNPITLAIAEQAGSPPRKITKIIPYKTGGFAVLAPYNNAKQGFLAKIPLDYEKRQFQIHRSETIEYSVDDRIKLSFHKDGFVQFSGEHPGKIISGRDPVNGQPKGLGILLEHPLYKPIRSGPTFVVSAWGLSEFEEITNTANPDIIIFPKQYWTGVRKLAGRFTLSLAFETCEASGAVFNFAIIPLGEQPIFLGVMVSRFQHSFPSKSGFNFSSPSDRKQGQLTGNSLMAIYPNFLDDPPTQNINYQVDKEPRENA</sequence>
<dbReference type="AlphaFoldDB" id="A0A450VM16"/>
<dbReference type="EMBL" id="CAADFK010000001">
    <property type="protein sequence ID" value="VFK05856.1"/>
    <property type="molecule type" value="Genomic_DNA"/>
</dbReference>
<name>A0A450VM16_9GAMM</name>
<organism evidence="1">
    <name type="scientific">Candidatus Kentrum sp. LPFa</name>
    <dbReference type="NCBI Taxonomy" id="2126335"/>
    <lineage>
        <taxon>Bacteria</taxon>
        <taxon>Pseudomonadati</taxon>
        <taxon>Pseudomonadota</taxon>
        <taxon>Gammaproteobacteria</taxon>
        <taxon>Candidatus Kentrum</taxon>
    </lineage>
</organism>
<gene>
    <name evidence="1" type="ORF">BECKLPF1236B_GA0070989_100129</name>
</gene>
<accession>A0A450VM16</accession>